<dbReference type="SUPFAM" id="SSF50370">
    <property type="entry name" value="Ricin B-like lectins"/>
    <property type="match status" value="1"/>
</dbReference>
<feature type="region of interest" description="Disordered" evidence="1">
    <location>
        <begin position="1"/>
        <end position="298"/>
    </location>
</feature>
<evidence type="ECO:0000313" key="3">
    <source>
        <dbReference type="EMBL" id="KAG0292336.1"/>
    </source>
</evidence>
<dbReference type="Gene3D" id="2.90.10.10">
    <property type="entry name" value="Bulb-type lectin domain"/>
    <property type="match status" value="1"/>
</dbReference>
<feature type="compositionally biased region" description="Polar residues" evidence="1">
    <location>
        <begin position="37"/>
        <end position="48"/>
    </location>
</feature>
<comment type="caution">
    <text evidence="3">The sequence shown here is derived from an EMBL/GenBank/DDBJ whole genome shotgun (WGS) entry which is preliminary data.</text>
</comment>
<gene>
    <name evidence="3" type="ORF">BGZ96_004296</name>
</gene>
<dbReference type="Gene3D" id="2.80.10.50">
    <property type="match status" value="1"/>
</dbReference>
<dbReference type="CDD" id="cd00161">
    <property type="entry name" value="beta-trefoil_Ricin-like"/>
    <property type="match status" value="1"/>
</dbReference>
<feature type="compositionally biased region" description="Polar residues" evidence="1">
    <location>
        <begin position="148"/>
        <end position="157"/>
    </location>
</feature>
<feature type="compositionally biased region" description="Basic and acidic residues" evidence="1">
    <location>
        <begin position="268"/>
        <end position="284"/>
    </location>
</feature>
<evidence type="ECO:0000256" key="1">
    <source>
        <dbReference type="SAM" id="MobiDB-lite"/>
    </source>
</evidence>
<feature type="domain" description="Ricin B lectin" evidence="2">
    <location>
        <begin position="376"/>
        <end position="499"/>
    </location>
</feature>
<evidence type="ECO:0000259" key="2">
    <source>
        <dbReference type="SMART" id="SM00458"/>
    </source>
</evidence>
<feature type="compositionally biased region" description="Low complexity" evidence="1">
    <location>
        <begin position="242"/>
        <end position="262"/>
    </location>
</feature>
<feature type="compositionally biased region" description="Basic and acidic residues" evidence="1">
    <location>
        <begin position="224"/>
        <end position="241"/>
    </location>
</feature>
<dbReference type="InterPro" id="IPR035992">
    <property type="entry name" value="Ricin_B-like_lectins"/>
</dbReference>
<organism evidence="3 4">
    <name type="scientific">Linnemannia gamsii</name>
    <dbReference type="NCBI Taxonomy" id="64522"/>
    <lineage>
        <taxon>Eukaryota</taxon>
        <taxon>Fungi</taxon>
        <taxon>Fungi incertae sedis</taxon>
        <taxon>Mucoromycota</taxon>
        <taxon>Mortierellomycotina</taxon>
        <taxon>Mortierellomycetes</taxon>
        <taxon>Mortierellales</taxon>
        <taxon>Mortierellaceae</taxon>
        <taxon>Linnemannia</taxon>
    </lineage>
</organism>
<feature type="compositionally biased region" description="Basic and acidic residues" evidence="1">
    <location>
        <begin position="180"/>
        <end position="210"/>
    </location>
</feature>
<dbReference type="InterPro" id="IPR000772">
    <property type="entry name" value="Ricin_B_lectin"/>
</dbReference>
<dbReference type="SUPFAM" id="SSF51110">
    <property type="entry name" value="alpha-D-mannose-specific plant lectins"/>
    <property type="match status" value="1"/>
</dbReference>
<protein>
    <recommendedName>
        <fullName evidence="2">Ricin B lectin domain-containing protein</fullName>
    </recommendedName>
</protein>
<sequence length="502" mass="56421">MAQPPFPLSGQQQFPAGPELIRNGLVSPRDGVFNETPPGSTRSLSPDNAQMGRKRGRRPKSKLDVDITEPVSAVNSPSSLVPRPGPESVPEQQALAKKRGRKPKVEPEVSQRNWNVGAHDPHRQSFGHADALVDSAGQDPTGHFTAGDESQLSSGSSHHMETDHGHPTNGNPERSGQDVTHQDKRYLEDDAGRRYDPQLERQRQPFDDMSNRPLGNFPPGSVEEFERIQRLRQQQEQRQPEQHLQPQQHPEQYQQQYPHPQQAPGSPKRYENDQGHPHALEPHSGHAPVEPHGQCSQGLGTKGDYNMAFQGDGNLIYDVTGKAIWASGTYDECPDIFRIKTEFWQFRDGHMYISNKAGRAAWATVPSTAYDNVIIGAKDQLGGPSRFVLDAGENKSGWPTKLSAWKTDKPEQRWNIFTDGTIRNKYTNQCIYVQDSENGSIIYTTHACGDAKTIWQFPGDGSIWHRHTGKCLDNRAQQLQEGNPIQLWECYNPLVWSEKWHL</sequence>
<dbReference type="EMBL" id="JAAAIM010000201">
    <property type="protein sequence ID" value="KAG0292336.1"/>
    <property type="molecule type" value="Genomic_DNA"/>
</dbReference>
<name>A0ABQ7K747_9FUNG</name>
<keyword evidence="4" id="KW-1185">Reference proteome</keyword>
<dbReference type="Pfam" id="PF00652">
    <property type="entry name" value="Ricin_B_lectin"/>
    <property type="match status" value="1"/>
</dbReference>
<feature type="compositionally biased region" description="Polar residues" evidence="1">
    <location>
        <begin position="168"/>
        <end position="179"/>
    </location>
</feature>
<evidence type="ECO:0000313" key="4">
    <source>
        <dbReference type="Proteomes" id="UP001194696"/>
    </source>
</evidence>
<dbReference type="PROSITE" id="PS50231">
    <property type="entry name" value="RICIN_B_LECTIN"/>
    <property type="match status" value="1"/>
</dbReference>
<accession>A0ABQ7K747</accession>
<dbReference type="InterPro" id="IPR036426">
    <property type="entry name" value="Bulb-type_lectin_dom_sf"/>
</dbReference>
<proteinExistence type="predicted"/>
<dbReference type="Proteomes" id="UP001194696">
    <property type="component" value="Unassembled WGS sequence"/>
</dbReference>
<reference evidence="3 4" key="1">
    <citation type="journal article" date="2020" name="Fungal Divers.">
        <title>Resolving the Mortierellaceae phylogeny through synthesis of multi-gene phylogenetics and phylogenomics.</title>
        <authorList>
            <person name="Vandepol N."/>
            <person name="Liber J."/>
            <person name="Desiro A."/>
            <person name="Na H."/>
            <person name="Kennedy M."/>
            <person name="Barry K."/>
            <person name="Grigoriev I.V."/>
            <person name="Miller A.N."/>
            <person name="O'Donnell K."/>
            <person name="Stajich J.E."/>
            <person name="Bonito G."/>
        </authorList>
    </citation>
    <scope>NUCLEOTIDE SEQUENCE [LARGE SCALE GENOMIC DNA]</scope>
    <source>
        <strain evidence="3 4">AD045</strain>
    </source>
</reference>
<dbReference type="SMART" id="SM00458">
    <property type="entry name" value="RICIN"/>
    <property type="match status" value="1"/>
</dbReference>